<gene>
    <name evidence="7" type="ordered locus">Nhal_1362</name>
</gene>
<dbReference type="InterPro" id="IPR036162">
    <property type="entry name" value="Resolvase-like_N_sf"/>
</dbReference>
<name>D5C0I7_NITHN</name>
<keyword evidence="3" id="KW-0233">DNA recombination</keyword>
<dbReference type="GO" id="GO:0000150">
    <property type="term" value="F:DNA strand exchange activity"/>
    <property type="evidence" value="ECO:0007669"/>
    <property type="project" value="InterPro"/>
</dbReference>
<feature type="domain" description="Resolvase/invertase-type recombinase catalytic" evidence="6">
    <location>
        <begin position="54"/>
        <end position="189"/>
    </location>
</feature>
<evidence type="ECO:0000256" key="1">
    <source>
        <dbReference type="ARBA" id="ARBA00022908"/>
    </source>
</evidence>
<sequence length="226" mass="25561">MKLVPLRKAVQALGLSKNTLRKYADQGSINVIRTPSGQRLFDLDSFTGQLTKQTAVAYARVSSKGQKPDLECQVEYLSEYASEVVRDVGSGLNYKRKGLRALLERAVCGERLKIVVASRDRIARFGWELVDFIVQKPGGEIVVLDQRVGSAEEELTQDLLHILHVFSCRMYGRRKYKSNQVEEDPVLSYYSAEELVQALVRRIEKDLQQDGRTLSYSRDDSGLESD</sequence>
<dbReference type="SMART" id="SM00857">
    <property type="entry name" value="Resolvase"/>
    <property type="match status" value="1"/>
</dbReference>
<dbReference type="Pfam" id="PF00239">
    <property type="entry name" value="Resolvase"/>
    <property type="match status" value="1"/>
</dbReference>
<dbReference type="PANTHER" id="PTHR36172">
    <property type="match status" value="1"/>
</dbReference>
<keyword evidence="8" id="KW-1185">Reference proteome</keyword>
<dbReference type="SUPFAM" id="SSF53041">
    <property type="entry name" value="Resolvase-like"/>
    <property type="match status" value="1"/>
</dbReference>
<dbReference type="SUPFAM" id="SSF46955">
    <property type="entry name" value="Putative DNA-binding domain"/>
    <property type="match status" value="1"/>
</dbReference>
<evidence type="ECO:0000256" key="4">
    <source>
        <dbReference type="PIRSR" id="PIRSR606118-50"/>
    </source>
</evidence>
<dbReference type="HOGENOM" id="CLU_082093_0_1_6"/>
<accession>D5C0I7</accession>
<dbReference type="InterPro" id="IPR051491">
    <property type="entry name" value="Recombinase/Transposase-rel"/>
</dbReference>
<dbReference type="InterPro" id="IPR006118">
    <property type="entry name" value="Recombinase_CS"/>
</dbReference>
<dbReference type="Proteomes" id="UP000001844">
    <property type="component" value="Chromosome"/>
</dbReference>
<protein>
    <submittedName>
        <fullName evidence="7">Resolvase domain protein</fullName>
    </submittedName>
</protein>
<evidence type="ECO:0000259" key="6">
    <source>
        <dbReference type="PROSITE" id="PS51736"/>
    </source>
</evidence>
<evidence type="ECO:0000313" key="7">
    <source>
        <dbReference type="EMBL" id="ADE14513.1"/>
    </source>
</evidence>
<evidence type="ECO:0000256" key="5">
    <source>
        <dbReference type="PROSITE-ProRule" id="PRU10137"/>
    </source>
</evidence>
<reference evidence="8" key="1">
    <citation type="submission" date="2010-04" db="EMBL/GenBank/DDBJ databases">
        <title>Complete genome sequence of Nitrosococcus halophilus Nc4, a salt-adapted, aerobic obligate ammonia-oxidizing sulfur purple bacterium.</title>
        <authorList>
            <consortium name="US DOE Joint Genome Institute"/>
            <person name="Campbell M.A."/>
            <person name="Malfatti S.A."/>
            <person name="Chain P.S.G."/>
            <person name="Heidelberg J.F."/>
            <person name="Ward B.B."/>
            <person name="Klotz M.G."/>
        </authorList>
    </citation>
    <scope>NUCLEOTIDE SEQUENCE [LARGE SCALE GENOMIC DNA]</scope>
    <source>
        <strain evidence="8">Nc4</strain>
    </source>
</reference>
<proteinExistence type="predicted"/>
<dbReference type="eggNOG" id="COG2452">
    <property type="taxonomic scope" value="Bacteria"/>
</dbReference>
<dbReference type="InterPro" id="IPR048046">
    <property type="entry name" value="Transpos_IS607"/>
</dbReference>
<dbReference type="GO" id="GO:0015074">
    <property type="term" value="P:DNA integration"/>
    <property type="evidence" value="ECO:0007669"/>
    <property type="project" value="UniProtKB-KW"/>
</dbReference>
<dbReference type="InterPro" id="IPR009061">
    <property type="entry name" value="DNA-bd_dom_put_sf"/>
</dbReference>
<dbReference type="GO" id="GO:0003677">
    <property type="term" value="F:DNA binding"/>
    <property type="evidence" value="ECO:0007669"/>
    <property type="project" value="UniProtKB-KW"/>
</dbReference>
<dbReference type="KEGG" id="nhl:Nhal_1362"/>
<dbReference type="NCBIfam" id="NF033518">
    <property type="entry name" value="transpos_IS607"/>
    <property type="match status" value="1"/>
</dbReference>
<feature type="active site" description="O-(5'-phospho-DNA)-serine intermediate" evidence="4 5">
    <location>
        <position position="62"/>
    </location>
</feature>
<evidence type="ECO:0000256" key="3">
    <source>
        <dbReference type="ARBA" id="ARBA00023172"/>
    </source>
</evidence>
<dbReference type="STRING" id="472759.Nhal_1362"/>
<dbReference type="PANTHER" id="PTHR36172:SF1">
    <property type="entry name" value="RESOLVASE-RELATED"/>
    <property type="match status" value="1"/>
</dbReference>
<dbReference type="PROSITE" id="PS51736">
    <property type="entry name" value="RECOMBINASES_3"/>
    <property type="match status" value="1"/>
</dbReference>
<dbReference type="PROSITE" id="PS00397">
    <property type="entry name" value="RECOMBINASES_1"/>
    <property type="match status" value="1"/>
</dbReference>
<dbReference type="Gene3D" id="1.10.1660.10">
    <property type="match status" value="1"/>
</dbReference>
<dbReference type="Gene3D" id="1.10.287.2170">
    <property type="match status" value="1"/>
</dbReference>
<evidence type="ECO:0000256" key="2">
    <source>
        <dbReference type="ARBA" id="ARBA00023125"/>
    </source>
</evidence>
<dbReference type="RefSeq" id="WP_013032404.1">
    <property type="nucleotide sequence ID" value="NC_013960.1"/>
</dbReference>
<keyword evidence="2" id="KW-0238">DNA-binding</keyword>
<keyword evidence="1" id="KW-0229">DNA integration</keyword>
<organism evidence="7 8">
    <name type="scientific">Nitrosococcus halophilus (strain Nc4)</name>
    <dbReference type="NCBI Taxonomy" id="472759"/>
    <lineage>
        <taxon>Bacteria</taxon>
        <taxon>Pseudomonadati</taxon>
        <taxon>Pseudomonadota</taxon>
        <taxon>Gammaproteobacteria</taxon>
        <taxon>Chromatiales</taxon>
        <taxon>Chromatiaceae</taxon>
        <taxon>Nitrosococcus</taxon>
    </lineage>
</organism>
<evidence type="ECO:0000313" key="8">
    <source>
        <dbReference type="Proteomes" id="UP000001844"/>
    </source>
</evidence>
<dbReference type="AlphaFoldDB" id="D5C0I7"/>
<dbReference type="InterPro" id="IPR006119">
    <property type="entry name" value="Resolv_N"/>
</dbReference>
<dbReference type="EMBL" id="CP001798">
    <property type="protein sequence ID" value="ADE14513.1"/>
    <property type="molecule type" value="Genomic_DNA"/>
</dbReference>
<dbReference type="Gene3D" id="3.40.50.1390">
    <property type="entry name" value="Resolvase, N-terminal catalytic domain"/>
    <property type="match status" value="1"/>
</dbReference>